<dbReference type="Pfam" id="PF00202">
    <property type="entry name" value="Aminotran_3"/>
    <property type="match status" value="1"/>
</dbReference>
<dbReference type="InterPro" id="IPR015424">
    <property type="entry name" value="PyrdxlP-dep_Trfase"/>
</dbReference>
<dbReference type="NCBIfam" id="NF002874">
    <property type="entry name" value="PRK03244.1"/>
    <property type="match status" value="1"/>
</dbReference>
<dbReference type="PROSITE" id="PS00600">
    <property type="entry name" value="AA_TRANSFER_CLASS_3"/>
    <property type="match status" value="1"/>
</dbReference>
<dbReference type="PIRSF" id="PIRSF000521">
    <property type="entry name" value="Transaminase_4ab_Lys_Orn"/>
    <property type="match status" value="1"/>
</dbReference>
<comment type="cofactor">
    <cofactor evidence="1">
        <name>pyridoxal 5'-phosphate</name>
        <dbReference type="ChEBI" id="CHEBI:597326"/>
    </cofactor>
</comment>
<evidence type="ECO:0000256" key="6">
    <source>
        <dbReference type="ARBA" id="ARBA00022898"/>
    </source>
</evidence>
<reference evidence="8" key="1">
    <citation type="submission" date="2019-10" db="EMBL/GenBank/DDBJ databases">
        <title>Metagenomic sequencing of thiosulfate-disproportionating enrichment culture.</title>
        <authorList>
            <person name="Umezawa K."/>
            <person name="Kojima H."/>
            <person name="Fukui M."/>
        </authorList>
    </citation>
    <scope>NUCLEOTIDE SEQUENCE</scope>
    <source>
        <strain evidence="8">45J</strain>
    </source>
</reference>
<keyword evidence="6" id="KW-0663">Pyridoxal phosphate</keyword>
<evidence type="ECO:0000256" key="3">
    <source>
        <dbReference type="ARBA" id="ARBA00022576"/>
    </source>
</evidence>
<dbReference type="GO" id="GO:0030170">
    <property type="term" value="F:pyridoxal phosphate binding"/>
    <property type="evidence" value="ECO:0007669"/>
    <property type="project" value="InterPro"/>
</dbReference>
<dbReference type="Gene3D" id="3.90.1150.10">
    <property type="entry name" value="Aspartate Aminotransferase, domain 1"/>
    <property type="match status" value="1"/>
</dbReference>
<dbReference type="GO" id="GO:0006526">
    <property type="term" value="P:L-arginine biosynthetic process"/>
    <property type="evidence" value="ECO:0007669"/>
    <property type="project" value="UniProtKB-ARBA"/>
</dbReference>
<dbReference type="EMBL" id="BLAB01000001">
    <property type="protein sequence ID" value="GER92809.1"/>
    <property type="molecule type" value="Genomic_DNA"/>
</dbReference>
<sequence length="401" mass="44180">METRKIIADMLDDSHRYLMNTYSRQPLVLRKGRGIKVWSADGKEYLDFVGGIAVNVLGHCHPKVVVAIQKQAQRLLHVSNLYHIEPQIKLAKLLCTHSFADKVFFCNSGAEANEAAIKLSRKYAKEHFDEKRFEIITALNSFHGRTLATVTATGQEKFQKGFEPLVPGFKYVPFNDINALRSAINKNTCAIMLEPIQGEGGVKVPSDDYFKEVREICNENGLLLILDEVQTGMGRTGKLFAYEHYGITPDIMTLAKGLGGGVPIGAMLATEKVAASFQPGNHASTFGGNPLVSAAAIATLETILEDGFILDNCNRMGAYFIKRLLELKDYYPEKIVDIRGKGLIIAVELTGDGSPIVKACLEKGVLINCTSGNVLRFTPPLIVEKKDIDHLIDVLEEVLSK</sequence>
<dbReference type="FunFam" id="3.40.640.10:FF:000004">
    <property type="entry name" value="Acetylornithine aminotransferase"/>
    <property type="match status" value="1"/>
</dbReference>
<dbReference type="HAMAP" id="MF_01107">
    <property type="entry name" value="ArgD_aminotrans_3"/>
    <property type="match status" value="1"/>
</dbReference>
<dbReference type="AlphaFoldDB" id="A0A5J4L3J6"/>
<organism evidence="8">
    <name type="scientific">hot springs metagenome</name>
    <dbReference type="NCBI Taxonomy" id="433727"/>
    <lineage>
        <taxon>unclassified sequences</taxon>
        <taxon>metagenomes</taxon>
        <taxon>ecological metagenomes</taxon>
    </lineage>
</organism>
<evidence type="ECO:0000256" key="4">
    <source>
        <dbReference type="ARBA" id="ARBA00022605"/>
    </source>
</evidence>
<keyword evidence="5 8" id="KW-0808">Transferase</keyword>
<dbReference type="NCBIfam" id="NF002325">
    <property type="entry name" value="PRK01278.1"/>
    <property type="match status" value="1"/>
</dbReference>
<dbReference type="PANTHER" id="PTHR11986">
    <property type="entry name" value="AMINOTRANSFERASE CLASS III"/>
    <property type="match status" value="1"/>
</dbReference>
<comment type="subcellular location">
    <subcellularLocation>
        <location evidence="2">Mitochondrion</location>
    </subcellularLocation>
</comment>
<dbReference type="InterPro" id="IPR004636">
    <property type="entry name" value="AcOrn/SuccOrn_fam"/>
</dbReference>
<evidence type="ECO:0000256" key="2">
    <source>
        <dbReference type="ARBA" id="ARBA00004173"/>
    </source>
</evidence>
<dbReference type="CDD" id="cd00610">
    <property type="entry name" value="OAT_like"/>
    <property type="match status" value="1"/>
</dbReference>
<dbReference type="InterPro" id="IPR049704">
    <property type="entry name" value="Aminotrans_3_PPA_site"/>
</dbReference>
<dbReference type="SUPFAM" id="SSF53383">
    <property type="entry name" value="PLP-dependent transferases"/>
    <property type="match status" value="1"/>
</dbReference>
<name>A0A5J4L3J6_9ZZZZ</name>
<dbReference type="PANTHER" id="PTHR11986:SF79">
    <property type="entry name" value="ACETYLORNITHINE AMINOTRANSFERASE, MITOCHONDRIAL"/>
    <property type="match status" value="1"/>
</dbReference>
<dbReference type="Gene3D" id="3.40.640.10">
    <property type="entry name" value="Type I PLP-dependent aspartate aminotransferase-like (Major domain)"/>
    <property type="match status" value="1"/>
</dbReference>
<dbReference type="GO" id="GO:0042802">
    <property type="term" value="F:identical protein binding"/>
    <property type="evidence" value="ECO:0007669"/>
    <property type="project" value="TreeGrafter"/>
</dbReference>
<protein>
    <submittedName>
        <fullName evidence="8">Acetylornithine aminotransferase</fullName>
    </submittedName>
</protein>
<evidence type="ECO:0000256" key="5">
    <source>
        <dbReference type="ARBA" id="ARBA00022679"/>
    </source>
</evidence>
<evidence type="ECO:0000313" key="8">
    <source>
        <dbReference type="EMBL" id="GER92809.1"/>
    </source>
</evidence>
<proteinExistence type="inferred from homology"/>
<dbReference type="GO" id="GO:0008483">
    <property type="term" value="F:transaminase activity"/>
    <property type="evidence" value="ECO:0007669"/>
    <property type="project" value="UniProtKB-KW"/>
</dbReference>
<evidence type="ECO:0000256" key="1">
    <source>
        <dbReference type="ARBA" id="ARBA00001933"/>
    </source>
</evidence>
<gene>
    <name evidence="8" type="ORF">A45J_0535</name>
</gene>
<dbReference type="InterPro" id="IPR015421">
    <property type="entry name" value="PyrdxlP-dep_Trfase_major"/>
</dbReference>
<keyword evidence="3 8" id="KW-0032">Aminotransferase</keyword>
<comment type="caution">
    <text evidence="8">The sequence shown here is derived from an EMBL/GenBank/DDBJ whole genome shotgun (WGS) entry which is preliminary data.</text>
</comment>
<accession>A0A5J4L3J6</accession>
<comment type="pathway">
    <text evidence="7">Amino-acid biosynthesis.</text>
</comment>
<dbReference type="InterPro" id="IPR005814">
    <property type="entry name" value="Aminotrans_3"/>
</dbReference>
<dbReference type="NCBIfam" id="TIGR00707">
    <property type="entry name" value="argD"/>
    <property type="match status" value="1"/>
</dbReference>
<dbReference type="InterPro" id="IPR050103">
    <property type="entry name" value="Class-III_PLP-dep_AT"/>
</dbReference>
<evidence type="ECO:0000256" key="7">
    <source>
        <dbReference type="ARBA" id="ARBA00029440"/>
    </source>
</evidence>
<keyword evidence="4" id="KW-0028">Amino-acid biosynthesis</keyword>
<dbReference type="GO" id="GO:0005739">
    <property type="term" value="C:mitochondrion"/>
    <property type="evidence" value="ECO:0007669"/>
    <property type="project" value="UniProtKB-SubCell"/>
</dbReference>
<dbReference type="InterPro" id="IPR015422">
    <property type="entry name" value="PyrdxlP-dep_Trfase_small"/>
</dbReference>